<feature type="compositionally biased region" description="Basic and acidic residues" evidence="2">
    <location>
        <begin position="72"/>
        <end position="90"/>
    </location>
</feature>
<dbReference type="RefSeq" id="WP_123399696.1">
    <property type="nucleotide sequence ID" value="NZ_RJVI01000001.1"/>
</dbReference>
<feature type="domain" description="DUF4124" evidence="4">
    <location>
        <begin position="8"/>
        <end position="73"/>
    </location>
</feature>
<feature type="signal peptide" evidence="3">
    <location>
        <begin position="1"/>
        <end position="18"/>
    </location>
</feature>
<evidence type="ECO:0000256" key="3">
    <source>
        <dbReference type="SAM" id="SignalP"/>
    </source>
</evidence>
<accession>A0A3N1Y7I5</accession>
<dbReference type="InterPro" id="IPR025392">
    <property type="entry name" value="DUF4124"/>
</dbReference>
<reference evidence="5 6" key="1">
    <citation type="submission" date="2018-11" db="EMBL/GenBank/DDBJ databases">
        <title>Genomic Encyclopedia of Type Strains, Phase IV (KMG-IV): sequencing the most valuable type-strain genomes for metagenomic binning, comparative biology and taxonomic classification.</title>
        <authorList>
            <person name="Goeker M."/>
        </authorList>
    </citation>
    <scope>NUCLEOTIDE SEQUENCE [LARGE SCALE GENOMIC DNA]</scope>
    <source>
        <strain evidence="5 6">DSM 100275</strain>
    </source>
</reference>
<organism evidence="5 6">
    <name type="scientific">Inmirania thermothiophila</name>
    <dbReference type="NCBI Taxonomy" id="1750597"/>
    <lineage>
        <taxon>Bacteria</taxon>
        <taxon>Pseudomonadati</taxon>
        <taxon>Pseudomonadota</taxon>
        <taxon>Gammaproteobacteria</taxon>
        <taxon>Chromatiales</taxon>
        <taxon>Ectothiorhodospiraceae</taxon>
        <taxon>Inmirania</taxon>
    </lineage>
</organism>
<dbReference type="AlphaFoldDB" id="A0A3N1Y7I5"/>
<evidence type="ECO:0000259" key="4">
    <source>
        <dbReference type="Pfam" id="PF13511"/>
    </source>
</evidence>
<keyword evidence="3" id="KW-0732">Signal</keyword>
<keyword evidence="6" id="KW-1185">Reference proteome</keyword>
<name>A0A3N1Y7I5_9GAMM</name>
<feature type="chain" id="PRO_5018032227" evidence="3">
    <location>
        <begin position="19"/>
        <end position="213"/>
    </location>
</feature>
<proteinExistence type="predicted"/>
<feature type="coiled-coil region" evidence="1">
    <location>
        <begin position="120"/>
        <end position="147"/>
    </location>
</feature>
<dbReference type="OrthoDB" id="7064973at2"/>
<evidence type="ECO:0000313" key="5">
    <source>
        <dbReference type="EMBL" id="ROR34481.1"/>
    </source>
</evidence>
<evidence type="ECO:0000256" key="2">
    <source>
        <dbReference type="SAM" id="MobiDB-lite"/>
    </source>
</evidence>
<comment type="caution">
    <text evidence="5">The sequence shown here is derived from an EMBL/GenBank/DDBJ whole genome shotgun (WGS) entry which is preliminary data.</text>
</comment>
<keyword evidence="1" id="KW-0175">Coiled coil</keyword>
<evidence type="ECO:0000256" key="1">
    <source>
        <dbReference type="SAM" id="Coils"/>
    </source>
</evidence>
<evidence type="ECO:0000313" key="6">
    <source>
        <dbReference type="Proteomes" id="UP000276634"/>
    </source>
</evidence>
<dbReference type="EMBL" id="RJVI01000001">
    <property type="protein sequence ID" value="ROR34481.1"/>
    <property type="molecule type" value="Genomic_DNA"/>
</dbReference>
<protein>
    <submittedName>
        <fullName evidence="5">Uncharacterized protein DUF4124</fullName>
    </submittedName>
</protein>
<dbReference type="Pfam" id="PF13511">
    <property type="entry name" value="DUF4124"/>
    <property type="match status" value="1"/>
</dbReference>
<gene>
    <name evidence="5" type="ORF">EDC57_0379</name>
</gene>
<feature type="region of interest" description="Disordered" evidence="2">
    <location>
        <begin position="61"/>
        <end position="90"/>
    </location>
</feature>
<sequence length="213" mass="24099">MRHLVAALLLLTALPAWAAKLYKWVDENGVVHYSDTVPPQAAPRGREELDERGLTVRRIERAPTPEELAAAEAERRRREEAERRAREQAERDRRLLATYSSLADIARARDEALNALEGLIQVAAGTADNLRAQLDRLLRQAAAHERGGEAVPEPLRREIGATRRQIAEHEAFIRAKREEQARLRARFEAEMARFRELAAERDGAGDRAAPRRP</sequence>
<dbReference type="Proteomes" id="UP000276634">
    <property type="component" value="Unassembled WGS sequence"/>
</dbReference>